<dbReference type="Pfam" id="PF04591">
    <property type="entry name" value="DUF596"/>
    <property type="match status" value="1"/>
</dbReference>
<evidence type="ECO:0000313" key="2">
    <source>
        <dbReference type="Proteomes" id="UP001288387"/>
    </source>
</evidence>
<gene>
    <name evidence="1" type="ORF">U4I38_13585</name>
</gene>
<dbReference type="InterPro" id="IPR023138">
    <property type="entry name" value="NMB0513-like_sf"/>
</dbReference>
<dbReference type="InterPro" id="IPR007670">
    <property type="entry name" value="DUF596"/>
</dbReference>
<proteinExistence type="predicted"/>
<sequence>MKDGIYCAVVISSFGLSMGTVWQHMTMEMGGVGISERKDAFFELMGRLLREGKVRLATDGVFLQGDWREQLTLISNAWPENPGEDDIDGFGLWFLTDAPAGLVWIGADGREHWT</sequence>
<dbReference type="EMBL" id="JAXRVB010000015">
    <property type="protein sequence ID" value="MDZ5765503.1"/>
    <property type="molecule type" value="Genomic_DNA"/>
</dbReference>
<comment type="caution">
    <text evidence="1">The sequence shown here is derived from an EMBL/GenBank/DDBJ whole genome shotgun (WGS) entry which is preliminary data.</text>
</comment>
<accession>A0AAJ2TN98</accession>
<dbReference type="RefSeq" id="WP_099551608.1">
    <property type="nucleotide sequence ID" value="NZ_JAEDWU010000018.1"/>
</dbReference>
<dbReference type="Gene3D" id="1.10.3510.10">
    <property type="entry name" value="NMB0513-like"/>
    <property type="match status" value="1"/>
</dbReference>
<reference evidence="1" key="1">
    <citation type="submission" date="2023-12" db="EMBL/GenBank/DDBJ databases">
        <title>'Antibacterial potential of Stenotrophomonas maltophilia cystic fibrosis isolates' (manuscript under preparation).</title>
        <authorList>
            <person name="Crisan C.V."/>
            <person name="Pettis M."/>
            <person name="Goldberg J.B."/>
        </authorList>
    </citation>
    <scope>NUCLEOTIDE SEQUENCE</scope>
    <source>
        <strain evidence="1">CCV129</strain>
    </source>
</reference>
<name>A0AAJ2TN98_STEMA</name>
<dbReference type="SUPFAM" id="SSF160472">
    <property type="entry name" value="NMB0513-like"/>
    <property type="match status" value="1"/>
</dbReference>
<organism evidence="1 2">
    <name type="scientific">Stenotrophomonas maltophilia</name>
    <name type="common">Pseudomonas maltophilia</name>
    <name type="synonym">Xanthomonas maltophilia</name>
    <dbReference type="NCBI Taxonomy" id="40324"/>
    <lineage>
        <taxon>Bacteria</taxon>
        <taxon>Pseudomonadati</taxon>
        <taxon>Pseudomonadota</taxon>
        <taxon>Gammaproteobacteria</taxon>
        <taxon>Lysobacterales</taxon>
        <taxon>Lysobacteraceae</taxon>
        <taxon>Stenotrophomonas</taxon>
        <taxon>Stenotrophomonas maltophilia group</taxon>
    </lineage>
</organism>
<evidence type="ECO:0000313" key="1">
    <source>
        <dbReference type="EMBL" id="MDZ5765503.1"/>
    </source>
</evidence>
<dbReference type="AlphaFoldDB" id="A0AAJ2TN98"/>
<protein>
    <submittedName>
        <fullName evidence="1">DUF596 domain-containing protein</fullName>
    </submittedName>
</protein>
<dbReference type="Proteomes" id="UP001288387">
    <property type="component" value="Unassembled WGS sequence"/>
</dbReference>